<keyword evidence="1" id="KW-0812">Transmembrane</keyword>
<accession>A0ABS5YMX0</accession>
<dbReference type="RefSeq" id="WP_215787750.1">
    <property type="nucleotide sequence ID" value="NZ_JAHKKG010000004.1"/>
</dbReference>
<feature type="transmembrane region" description="Helical" evidence="1">
    <location>
        <begin position="233"/>
        <end position="259"/>
    </location>
</feature>
<dbReference type="Proteomes" id="UP001519654">
    <property type="component" value="Unassembled WGS sequence"/>
</dbReference>
<feature type="transmembrane region" description="Helical" evidence="1">
    <location>
        <begin position="12"/>
        <end position="32"/>
    </location>
</feature>
<feature type="transmembrane region" description="Helical" evidence="1">
    <location>
        <begin position="206"/>
        <end position="227"/>
    </location>
</feature>
<gene>
    <name evidence="2" type="ORF">KOI35_15015</name>
</gene>
<proteinExistence type="predicted"/>
<sequence>MTDLWRTITDNLSSYLGSVVVTALVAAVSWPFRRWRASAEEKVPVYLGASYDEMEEHREAVKKRLARQPVELVENPGPKKRAAAIEKAKMFVGLYAWQYGELDATKRSVSDLELAVAAQHHGGNRLRLWRVLPRQPHWTLGHQDDDYNKPDSRIGLLRERVETHRPDQLPSDAGRLARAVADAVREVRREEIPQSKYLDSVLDPQSFAVGAFVAIGASIYFAIRLSAADAGSFWTVLTLSLICGVAAYAIRVLTSIWVLR</sequence>
<keyword evidence="3" id="KW-1185">Reference proteome</keyword>
<dbReference type="EMBL" id="JAHKKG010000004">
    <property type="protein sequence ID" value="MBU2664811.1"/>
    <property type="molecule type" value="Genomic_DNA"/>
</dbReference>
<protein>
    <submittedName>
        <fullName evidence="2">DUF4062 domain-containing protein</fullName>
    </submittedName>
</protein>
<evidence type="ECO:0000256" key="1">
    <source>
        <dbReference type="SAM" id="Phobius"/>
    </source>
</evidence>
<evidence type="ECO:0000313" key="2">
    <source>
        <dbReference type="EMBL" id="MBU2664811.1"/>
    </source>
</evidence>
<comment type="caution">
    <text evidence="2">The sequence shown here is derived from an EMBL/GenBank/DDBJ whole genome shotgun (WGS) entry which is preliminary data.</text>
</comment>
<keyword evidence="1" id="KW-1133">Transmembrane helix</keyword>
<reference evidence="2 3" key="1">
    <citation type="submission" date="2021-06" db="EMBL/GenBank/DDBJ databases">
        <title>Actinoplanes lichenicola sp. nov., and Actinoplanes ovalisporus sp. nov., isolated from lichen in Thailand.</title>
        <authorList>
            <person name="Saeng-In P."/>
            <person name="Kanchanasin P."/>
            <person name="Yuki M."/>
            <person name="Kudo T."/>
            <person name="Ohkuma M."/>
            <person name="Phongsopitanun W."/>
            <person name="Tanasupawat S."/>
        </authorList>
    </citation>
    <scope>NUCLEOTIDE SEQUENCE [LARGE SCALE GENOMIC DNA]</scope>
    <source>
        <strain evidence="2 3">NBRC 110975</strain>
    </source>
</reference>
<organism evidence="2 3">
    <name type="scientific">Paractinoplanes bogorensis</name>
    <dbReference type="NCBI Taxonomy" id="1610840"/>
    <lineage>
        <taxon>Bacteria</taxon>
        <taxon>Bacillati</taxon>
        <taxon>Actinomycetota</taxon>
        <taxon>Actinomycetes</taxon>
        <taxon>Micromonosporales</taxon>
        <taxon>Micromonosporaceae</taxon>
        <taxon>Paractinoplanes</taxon>
    </lineage>
</organism>
<evidence type="ECO:0000313" key="3">
    <source>
        <dbReference type="Proteomes" id="UP001519654"/>
    </source>
</evidence>
<name>A0ABS5YMX0_9ACTN</name>
<keyword evidence="1" id="KW-0472">Membrane</keyword>